<feature type="region of interest" description="Disordered" evidence="5">
    <location>
        <begin position="345"/>
        <end position="371"/>
    </location>
</feature>
<feature type="zinc finger region" description="C3H1-type" evidence="4">
    <location>
        <begin position="114"/>
        <end position="143"/>
    </location>
</feature>
<evidence type="ECO:0000259" key="6">
    <source>
        <dbReference type="PROSITE" id="PS50103"/>
    </source>
</evidence>
<evidence type="ECO:0000313" key="8">
    <source>
        <dbReference type="Proteomes" id="UP000521943"/>
    </source>
</evidence>
<proteinExistence type="predicted"/>
<gene>
    <name evidence="7" type="ORF">DFP72DRAFT_473621</name>
</gene>
<feature type="compositionally biased region" description="Low complexity" evidence="5">
    <location>
        <begin position="212"/>
        <end position="227"/>
    </location>
</feature>
<keyword evidence="2 4" id="KW-0863">Zinc-finger</keyword>
<feature type="domain" description="C3H1-type" evidence="6">
    <location>
        <begin position="156"/>
        <end position="183"/>
    </location>
</feature>
<organism evidence="7 8">
    <name type="scientific">Ephemerocybe angulata</name>
    <dbReference type="NCBI Taxonomy" id="980116"/>
    <lineage>
        <taxon>Eukaryota</taxon>
        <taxon>Fungi</taxon>
        <taxon>Dikarya</taxon>
        <taxon>Basidiomycota</taxon>
        <taxon>Agaricomycotina</taxon>
        <taxon>Agaricomycetes</taxon>
        <taxon>Agaricomycetidae</taxon>
        <taxon>Agaricales</taxon>
        <taxon>Agaricineae</taxon>
        <taxon>Psathyrellaceae</taxon>
        <taxon>Ephemerocybe</taxon>
    </lineage>
</organism>
<dbReference type="PROSITE" id="PS50103">
    <property type="entry name" value="ZF_C3H1"/>
    <property type="match status" value="2"/>
</dbReference>
<feature type="domain" description="C3H1-type" evidence="6">
    <location>
        <begin position="114"/>
        <end position="143"/>
    </location>
</feature>
<dbReference type="InterPro" id="IPR041367">
    <property type="entry name" value="Znf-CCCH_4"/>
</dbReference>
<evidence type="ECO:0000256" key="4">
    <source>
        <dbReference type="PROSITE-ProRule" id="PRU00723"/>
    </source>
</evidence>
<dbReference type="OrthoDB" id="410307at2759"/>
<reference evidence="7 8" key="1">
    <citation type="submission" date="2020-07" db="EMBL/GenBank/DDBJ databases">
        <title>Comparative genomics of pyrophilous fungi reveals a link between fire events and developmental genes.</title>
        <authorList>
            <consortium name="DOE Joint Genome Institute"/>
            <person name="Steindorff A.S."/>
            <person name="Carver A."/>
            <person name="Calhoun S."/>
            <person name="Stillman K."/>
            <person name="Liu H."/>
            <person name="Lipzen A."/>
            <person name="Pangilinan J."/>
            <person name="Labutti K."/>
            <person name="Bruns T.D."/>
            <person name="Grigoriev I.V."/>
        </authorList>
    </citation>
    <scope>NUCLEOTIDE SEQUENCE [LARGE SCALE GENOMIC DNA]</scope>
    <source>
        <strain evidence="7 8">CBS 144469</strain>
    </source>
</reference>
<dbReference type="AlphaFoldDB" id="A0A8H6HTY5"/>
<dbReference type="Pfam" id="PF14608">
    <property type="entry name" value="zf-CCCH_2"/>
    <property type="match status" value="2"/>
</dbReference>
<sequence>MEYTAPPNGNFVPLSGNNAVPEFELGFVCQVIQQYLSMLSPDRRPYFVACITQIMCDALKPPPAPPLPPYSSAERLERPSAHQRQFSVPEADPFTIILPERTGDSNESPTDNIAFRTIPCRNWIKFKGNCRLGSRCKFIHDPDFITDDDNEEEFPASPAPHCWSYLQGTCYKGPLCKYYHPPPAHRKIYQRYTPCREWDSCNRQACPFRHAPSGSVSSKSSPTSFKGFENETPPPSRPVYEPFNPTSAWLGLSSFGSTDEPPLPYRQEEIWNPTPEFQGLSSRAYDGSGKDSSMDVSPFNFNPFASDLDTIQEELGPLSTLGAGIAAGRRRSMCPTQPLKQFDFGGFGNLDSRPLLDDPSPTRPRGKSFDVSFMLQTKREQAQNTLF</sequence>
<dbReference type="SMART" id="SM00356">
    <property type="entry name" value="ZnF_C3H1"/>
    <property type="match status" value="3"/>
</dbReference>
<evidence type="ECO:0000256" key="1">
    <source>
        <dbReference type="ARBA" id="ARBA00022723"/>
    </source>
</evidence>
<keyword evidence="8" id="KW-1185">Reference proteome</keyword>
<evidence type="ECO:0000256" key="3">
    <source>
        <dbReference type="ARBA" id="ARBA00022833"/>
    </source>
</evidence>
<evidence type="ECO:0000313" key="7">
    <source>
        <dbReference type="EMBL" id="KAF6751726.1"/>
    </source>
</evidence>
<dbReference type="Gene3D" id="4.10.1000.10">
    <property type="entry name" value="Zinc finger, CCCH-type"/>
    <property type="match status" value="2"/>
</dbReference>
<keyword evidence="1 4" id="KW-0479">Metal-binding</keyword>
<keyword evidence="3 4" id="KW-0862">Zinc</keyword>
<evidence type="ECO:0000256" key="5">
    <source>
        <dbReference type="SAM" id="MobiDB-lite"/>
    </source>
</evidence>
<dbReference type="Proteomes" id="UP000521943">
    <property type="component" value="Unassembled WGS sequence"/>
</dbReference>
<dbReference type="Pfam" id="PF18044">
    <property type="entry name" value="zf-CCCH_4"/>
    <property type="match status" value="1"/>
</dbReference>
<feature type="region of interest" description="Disordered" evidence="5">
    <location>
        <begin position="211"/>
        <end position="237"/>
    </location>
</feature>
<feature type="zinc finger region" description="C3H1-type" evidence="4">
    <location>
        <begin position="156"/>
        <end position="183"/>
    </location>
</feature>
<comment type="caution">
    <text evidence="7">The sequence shown here is derived from an EMBL/GenBank/DDBJ whole genome shotgun (WGS) entry which is preliminary data.</text>
</comment>
<evidence type="ECO:0000256" key="2">
    <source>
        <dbReference type="ARBA" id="ARBA00022771"/>
    </source>
</evidence>
<dbReference type="GO" id="GO:0008270">
    <property type="term" value="F:zinc ion binding"/>
    <property type="evidence" value="ECO:0007669"/>
    <property type="project" value="UniProtKB-KW"/>
</dbReference>
<protein>
    <recommendedName>
        <fullName evidence="6">C3H1-type domain-containing protein</fullName>
    </recommendedName>
</protein>
<name>A0A8H6HTY5_9AGAR</name>
<dbReference type="EMBL" id="JACGCI010000048">
    <property type="protein sequence ID" value="KAF6751726.1"/>
    <property type="molecule type" value="Genomic_DNA"/>
</dbReference>
<dbReference type="InterPro" id="IPR000571">
    <property type="entry name" value="Znf_CCCH"/>
</dbReference>
<accession>A0A8H6HTY5</accession>